<reference evidence="1" key="1">
    <citation type="submission" date="2022-03" db="EMBL/GenBank/DDBJ databases">
        <authorList>
            <person name="Tunstrom K."/>
        </authorList>
    </citation>
    <scope>NUCLEOTIDE SEQUENCE</scope>
</reference>
<dbReference type="AlphaFoldDB" id="A0AAU9UZB9"/>
<organism evidence="1 2">
    <name type="scientific">Euphydryas editha</name>
    <name type="common">Edith's checkerspot</name>
    <dbReference type="NCBI Taxonomy" id="104508"/>
    <lineage>
        <taxon>Eukaryota</taxon>
        <taxon>Metazoa</taxon>
        <taxon>Ecdysozoa</taxon>
        <taxon>Arthropoda</taxon>
        <taxon>Hexapoda</taxon>
        <taxon>Insecta</taxon>
        <taxon>Pterygota</taxon>
        <taxon>Neoptera</taxon>
        <taxon>Endopterygota</taxon>
        <taxon>Lepidoptera</taxon>
        <taxon>Glossata</taxon>
        <taxon>Ditrysia</taxon>
        <taxon>Papilionoidea</taxon>
        <taxon>Nymphalidae</taxon>
        <taxon>Nymphalinae</taxon>
        <taxon>Euphydryas</taxon>
    </lineage>
</organism>
<comment type="caution">
    <text evidence="1">The sequence shown here is derived from an EMBL/GenBank/DDBJ whole genome shotgun (WGS) entry which is preliminary data.</text>
</comment>
<sequence>MVSGRILANDIREYGFSFGTIKMSDEVVLRGAIFDQNTDEIQNVFKYAMTVHNQNISSRRLELQAYVDVINTADAFKLSRLSE</sequence>
<evidence type="ECO:0000313" key="2">
    <source>
        <dbReference type="Proteomes" id="UP001153954"/>
    </source>
</evidence>
<accession>A0AAU9UZB9</accession>
<protein>
    <submittedName>
        <fullName evidence="1">Uncharacterized protein</fullName>
    </submittedName>
</protein>
<name>A0AAU9UZB9_EUPED</name>
<dbReference type="Gene3D" id="3.40.50.2300">
    <property type="match status" value="1"/>
</dbReference>
<dbReference type="EMBL" id="CAKOGL010000026">
    <property type="protein sequence ID" value="CAH2103919.1"/>
    <property type="molecule type" value="Genomic_DNA"/>
</dbReference>
<evidence type="ECO:0000313" key="1">
    <source>
        <dbReference type="EMBL" id="CAH2103919.1"/>
    </source>
</evidence>
<dbReference type="Proteomes" id="UP001153954">
    <property type="component" value="Unassembled WGS sequence"/>
</dbReference>
<keyword evidence="2" id="KW-1185">Reference proteome</keyword>
<gene>
    <name evidence="1" type="ORF">EEDITHA_LOCUS18369</name>
</gene>
<proteinExistence type="predicted"/>